<organism evidence="1 2">
    <name type="scientific">Enterococcus mundtii</name>
    <dbReference type="NCBI Taxonomy" id="53346"/>
    <lineage>
        <taxon>Bacteria</taxon>
        <taxon>Bacillati</taxon>
        <taxon>Bacillota</taxon>
        <taxon>Bacilli</taxon>
        <taxon>Lactobacillales</taxon>
        <taxon>Enterococcaceae</taxon>
        <taxon>Enterococcus</taxon>
    </lineage>
</organism>
<reference evidence="1 2" key="1">
    <citation type="submission" date="2018-03" db="EMBL/GenBank/DDBJ databases">
        <title>Draft genome sequences of four Enterococcus mundtii strains isolated from beef slaughterhouses in Kenya.</title>
        <authorList>
            <person name="Wambui J."/>
            <person name="Stevens M."/>
            <person name="Njage P."/>
            <person name="Stephan R."/>
            <person name="Tasara T."/>
        </authorList>
    </citation>
    <scope>NUCLEOTIDE SEQUENCE [LARGE SCALE GENOMIC DNA]</scope>
    <source>
        <strain evidence="1 2">H18-EM</strain>
    </source>
</reference>
<dbReference type="AlphaFoldDB" id="A0A2T5DBC7"/>
<gene>
    <name evidence="1" type="ORF">C6N14_10640</name>
</gene>
<comment type="caution">
    <text evidence="1">The sequence shown here is derived from an EMBL/GenBank/DDBJ whole genome shotgun (WGS) entry which is preliminary data.</text>
</comment>
<accession>A0A2T5DBC7</accession>
<protein>
    <submittedName>
        <fullName evidence="1">Uncharacterized protein</fullName>
    </submittedName>
</protein>
<dbReference type="Proteomes" id="UP000244022">
    <property type="component" value="Unassembled WGS sequence"/>
</dbReference>
<name>A0A2T5DBC7_ENTMU</name>
<proteinExistence type="predicted"/>
<evidence type="ECO:0000313" key="2">
    <source>
        <dbReference type="Proteomes" id="UP000244022"/>
    </source>
</evidence>
<sequence length="367" mass="42649">MEFHSMEDSLFKQIEKAIEEKEKTGVKLEQEKIDEMVEKMYSPEMINQFSDPLYESLINQAPTMYEEHRLEQQEFEARLQMKWLDAFYGLKSVITISEEIGTGLIDEFLENSKKDDGTSFVPLEYDIAFKLHGKSVVVSKEILTLLQSGYSDAAISRWRTLHEISVILSLITDTLENNTDLAKELAIRFYNRSIVEEFKIEKIDNKRNSDEFISLKAQVEEIKNNYGEKFIYEDYEWARPVLPQIKGRIYFSNLEKKTGNTKLTSYYKMANNQIHSTSFGLYKSFGDMYDSGIGVIFGPSNYGLSIPGQLTIISIIRSTSSLLTVDSTLDKMMIISVLQKFFERYSSVFDDIQTRIEREEEEMKKEE</sequence>
<evidence type="ECO:0000313" key="1">
    <source>
        <dbReference type="EMBL" id="PTO34785.1"/>
    </source>
</evidence>
<dbReference type="Pfam" id="PF18928">
    <property type="entry name" value="DUF5677"/>
    <property type="match status" value="1"/>
</dbReference>
<dbReference type="InterPro" id="IPR043733">
    <property type="entry name" value="DUF5677"/>
</dbReference>
<dbReference type="EMBL" id="PYGR01000046">
    <property type="protein sequence ID" value="PTO34785.1"/>
    <property type="molecule type" value="Genomic_DNA"/>
</dbReference>